<dbReference type="InterPro" id="IPR003594">
    <property type="entry name" value="HATPase_dom"/>
</dbReference>
<comment type="function">
    <text evidence="8">Involved in the transmission of sensory signals from the chemoreceptors to the flagellar motors. CheA is autophosphorylated; it can transfer its phosphate group to either CheB or CheY.</text>
</comment>
<feature type="domain" description="HPt" evidence="15">
    <location>
        <begin position="1231"/>
        <end position="1334"/>
    </location>
</feature>
<evidence type="ECO:0000256" key="4">
    <source>
        <dbReference type="ARBA" id="ARBA00022553"/>
    </source>
</evidence>
<dbReference type="InterPro" id="IPR008207">
    <property type="entry name" value="Sig_transdc_His_kin_Hpt_dom"/>
</dbReference>
<dbReference type="Pfam" id="PF01627">
    <property type="entry name" value="Hpt"/>
    <property type="match status" value="3"/>
</dbReference>
<dbReference type="SMART" id="SM00073">
    <property type="entry name" value="HPT"/>
    <property type="match status" value="2"/>
</dbReference>
<evidence type="ECO:0000256" key="10">
    <source>
        <dbReference type="PROSITE-ProRule" id="PRU00169"/>
    </source>
</evidence>
<dbReference type="GO" id="GO:0006935">
    <property type="term" value="P:chemotaxis"/>
    <property type="evidence" value="ECO:0007669"/>
    <property type="project" value="InterPro"/>
</dbReference>
<evidence type="ECO:0000256" key="1">
    <source>
        <dbReference type="ARBA" id="ARBA00000085"/>
    </source>
</evidence>
<dbReference type="Pfam" id="PF00072">
    <property type="entry name" value="Response_reg"/>
    <property type="match status" value="1"/>
</dbReference>
<dbReference type="SMART" id="SM00448">
    <property type="entry name" value="REC"/>
    <property type="match status" value="1"/>
</dbReference>
<protein>
    <recommendedName>
        <fullName evidence="3">Chemotaxis protein CheA</fullName>
        <ecNumber evidence="2">2.7.13.3</ecNumber>
    </recommendedName>
</protein>
<evidence type="ECO:0000256" key="11">
    <source>
        <dbReference type="SAM" id="Coils"/>
    </source>
</evidence>
<evidence type="ECO:0000256" key="7">
    <source>
        <dbReference type="ARBA" id="ARBA00023012"/>
    </source>
</evidence>
<evidence type="ECO:0000256" key="6">
    <source>
        <dbReference type="ARBA" id="ARBA00022777"/>
    </source>
</evidence>
<feature type="domain" description="HPt" evidence="15">
    <location>
        <begin position="638"/>
        <end position="742"/>
    </location>
</feature>
<organism evidence="16 17">
    <name type="scientific">Aquincola agrisoli</name>
    <dbReference type="NCBI Taxonomy" id="3119538"/>
    <lineage>
        <taxon>Bacteria</taxon>
        <taxon>Pseudomonadati</taxon>
        <taxon>Pseudomonadota</taxon>
        <taxon>Betaproteobacteria</taxon>
        <taxon>Burkholderiales</taxon>
        <taxon>Sphaerotilaceae</taxon>
        <taxon>Aquincola</taxon>
    </lineage>
</organism>
<dbReference type="SMART" id="SM01231">
    <property type="entry name" value="H-kinase_dim"/>
    <property type="match status" value="1"/>
</dbReference>
<dbReference type="GO" id="GO:0005737">
    <property type="term" value="C:cytoplasm"/>
    <property type="evidence" value="ECO:0007669"/>
    <property type="project" value="InterPro"/>
</dbReference>
<feature type="modified residue" description="Phosphohistidine" evidence="9">
    <location>
        <position position="1278"/>
    </location>
</feature>
<accession>A0AAW9QJM0</accession>
<comment type="catalytic activity">
    <reaction evidence="1">
        <text>ATP + protein L-histidine = ADP + protein N-phospho-L-histidine.</text>
        <dbReference type="EC" id="2.7.13.3"/>
    </reaction>
</comment>
<dbReference type="CDD" id="cd17546">
    <property type="entry name" value="REC_hyHK_CKI1_RcsC-like"/>
    <property type="match status" value="1"/>
</dbReference>
<feature type="domain" description="Response regulatory" evidence="14">
    <location>
        <begin position="1907"/>
        <end position="2023"/>
    </location>
</feature>
<dbReference type="PRINTS" id="PR00344">
    <property type="entry name" value="BCTRLSENSOR"/>
</dbReference>
<evidence type="ECO:0000256" key="8">
    <source>
        <dbReference type="ARBA" id="ARBA00035100"/>
    </source>
</evidence>
<dbReference type="Pfam" id="PF01584">
    <property type="entry name" value="CheW"/>
    <property type="match status" value="1"/>
</dbReference>
<dbReference type="PANTHER" id="PTHR43395">
    <property type="entry name" value="SENSOR HISTIDINE KINASE CHEA"/>
    <property type="match status" value="1"/>
</dbReference>
<evidence type="ECO:0000259" key="15">
    <source>
        <dbReference type="PROSITE" id="PS50894"/>
    </source>
</evidence>
<dbReference type="EMBL" id="JAZIBG010000028">
    <property type="protein sequence ID" value="MEF7614800.1"/>
    <property type="molecule type" value="Genomic_DNA"/>
</dbReference>
<feature type="modified residue" description="4-aspartylphosphate" evidence="10">
    <location>
        <position position="1956"/>
    </location>
</feature>
<dbReference type="SUPFAM" id="SSF47226">
    <property type="entry name" value="Histidine-containing phosphotransfer domain, HPT domain"/>
    <property type="match status" value="3"/>
</dbReference>
<proteinExistence type="predicted"/>
<dbReference type="InterPro" id="IPR036890">
    <property type="entry name" value="HATPase_C_sf"/>
</dbReference>
<dbReference type="PROSITE" id="PS50894">
    <property type="entry name" value="HPT"/>
    <property type="match status" value="3"/>
</dbReference>
<dbReference type="SUPFAM" id="SSF52172">
    <property type="entry name" value="CheY-like"/>
    <property type="match status" value="1"/>
</dbReference>
<dbReference type="PANTHER" id="PTHR43395:SF8">
    <property type="entry name" value="HISTIDINE KINASE"/>
    <property type="match status" value="1"/>
</dbReference>
<dbReference type="Gene3D" id="3.40.50.2300">
    <property type="match status" value="1"/>
</dbReference>
<keyword evidence="11" id="KW-0175">Coiled coil</keyword>
<evidence type="ECO:0000256" key="3">
    <source>
        <dbReference type="ARBA" id="ARBA00021495"/>
    </source>
</evidence>
<feature type="region of interest" description="Disordered" evidence="12">
    <location>
        <begin position="1141"/>
        <end position="1192"/>
    </location>
</feature>
<dbReference type="Pfam" id="PF26379">
    <property type="entry name" value="FimL_2nd"/>
    <property type="match status" value="1"/>
</dbReference>
<dbReference type="InterPro" id="IPR004105">
    <property type="entry name" value="CheA-like_dim"/>
</dbReference>
<evidence type="ECO:0000256" key="5">
    <source>
        <dbReference type="ARBA" id="ARBA00022679"/>
    </source>
</evidence>
<feature type="compositionally biased region" description="Low complexity" evidence="12">
    <location>
        <begin position="1357"/>
        <end position="1367"/>
    </location>
</feature>
<dbReference type="Gene3D" id="2.30.30.40">
    <property type="entry name" value="SH3 Domains"/>
    <property type="match status" value="1"/>
</dbReference>
<evidence type="ECO:0000256" key="2">
    <source>
        <dbReference type="ARBA" id="ARBA00012438"/>
    </source>
</evidence>
<feature type="coiled-coil region" evidence="11">
    <location>
        <begin position="1457"/>
        <end position="1484"/>
    </location>
</feature>
<feature type="domain" description="HPt" evidence="15">
    <location>
        <begin position="1007"/>
        <end position="1109"/>
    </location>
</feature>
<dbReference type="SUPFAM" id="SSF55874">
    <property type="entry name" value="ATPase domain of HSP90 chaperone/DNA topoisomerase II/histidine kinase"/>
    <property type="match status" value="1"/>
</dbReference>
<dbReference type="InterPro" id="IPR002545">
    <property type="entry name" value="CheW-lke_dom"/>
</dbReference>
<feature type="compositionally biased region" description="Pro residues" evidence="12">
    <location>
        <begin position="1179"/>
        <end position="1189"/>
    </location>
</feature>
<dbReference type="InterPro" id="IPR051315">
    <property type="entry name" value="Bact_Chemotaxis_CheA"/>
</dbReference>
<feature type="modified residue" description="Phosphohistidine" evidence="9">
    <location>
        <position position="1053"/>
    </location>
</feature>
<dbReference type="SMART" id="SM00387">
    <property type="entry name" value="HATPase_c"/>
    <property type="match status" value="1"/>
</dbReference>
<evidence type="ECO:0000313" key="16">
    <source>
        <dbReference type="EMBL" id="MEF7614800.1"/>
    </source>
</evidence>
<feature type="domain" description="Histidine kinase" evidence="13">
    <location>
        <begin position="1490"/>
        <end position="1742"/>
    </location>
</feature>
<dbReference type="InterPro" id="IPR005467">
    <property type="entry name" value="His_kinase_dom"/>
</dbReference>
<dbReference type="InterPro" id="IPR004358">
    <property type="entry name" value="Sig_transdc_His_kin-like_C"/>
</dbReference>
<keyword evidence="17" id="KW-1185">Reference proteome</keyword>
<evidence type="ECO:0000256" key="9">
    <source>
        <dbReference type="PROSITE-ProRule" id="PRU00110"/>
    </source>
</evidence>
<keyword evidence="4 10" id="KW-0597">Phosphoprotein</keyword>
<feature type="region of interest" description="Disordered" evidence="12">
    <location>
        <begin position="979"/>
        <end position="998"/>
    </location>
</feature>
<evidence type="ECO:0000259" key="14">
    <source>
        <dbReference type="PROSITE" id="PS50110"/>
    </source>
</evidence>
<keyword evidence="5" id="KW-0808">Transferase</keyword>
<dbReference type="CDD" id="cd00088">
    <property type="entry name" value="HPT"/>
    <property type="match status" value="2"/>
</dbReference>
<dbReference type="FunFam" id="3.30.565.10:FF:000016">
    <property type="entry name" value="Chemotaxis protein CheA, putative"/>
    <property type="match status" value="1"/>
</dbReference>
<feature type="region of interest" description="Disordered" evidence="12">
    <location>
        <begin position="1337"/>
        <end position="1374"/>
    </location>
</feature>
<dbReference type="SMART" id="SM00260">
    <property type="entry name" value="CheW"/>
    <property type="match status" value="1"/>
</dbReference>
<dbReference type="EC" id="2.7.13.3" evidence="2"/>
<evidence type="ECO:0000259" key="13">
    <source>
        <dbReference type="PROSITE" id="PS50109"/>
    </source>
</evidence>
<feature type="coiled-coil region" evidence="11">
    <location>
        <begin position="1525"/>
        <end position="1552"/>
    </location>
</feature>
<dbReference type="Pfam" id="PF02518">
    <property type="entry name" value="HATPase_c"/>
    <property type="match status" value="1"/>
</dbReference>
<feature type="modified residue" description="Phosphohistidine" evidence="9">
    <location>
        <position position="685"/>
    </location>
</feature>
<dbReference type="Proteomes" id="UP001336250">
    <property type="component" value="Unassembled WGS sequence"/>
</dbReference>
<keyword evidence="6" id="KW-0418">Kinase</keyword>
<dbReference type="RefSeq" id="WP_332289857.1">
    <property type="nucleotide sequence ID" value="NZ_JAZIBG010000028.1"/>
</dbReference>
<dbReference type="InterPro" id="IPR036061">
    <property type="entry name" value="CheW-like_dom_sf"/>
</dbReference>
<dbReference type="Gene3D" id="1.20.120.160">
    <property type="entry name" value="HPT domain"/>
    <property type="match status" value="3"/>
</dbReference>
<dbReference type="SUPFAM" id="SSF50341">
    <property type="entry name" value="CheW-like"/>
    <property type="match status" value="1"/>
</dbReference>
<dbReference type="PROSITE" id="PS50109">
    <property type="entry name" value="HIS_KIN"/>
    <property type="match status" value="1"/>
</dbReference>
<gene>
    <name evidence="16" type="ORF">V4F39_12830</name>
</gene>
<dbReference type="PROSITE" id="PS50110">
    <property type="entry name" value="RESPONSE_REGULATORY"/>
    <property type="match status" value="1"/>
</dbReference>
<keyword evidence="7" id="KW-0902">Two-component regulatory system</keyword>
<dbReference type="InterPro" id="IPR001789">
    <property type="entry name" value="Sig_transdc_resp-reg_receiver"/>
</dbReference>
<sequence length="2031" mass="216369">MSAALPAHLSRDKTDDLTALAWVHEELRRSLEIAHKSLRRHLKEADGIEGADGDAADLALLRQAQAHLHQGVGALELVGLPSAALLLRAAEGALDKLAGARRLTGAAVDTLEFASFALMDYLQRLLAGKPVSPLLLFPQYRAVQEMAGAERVHPADLWPVEWRWREIPADSAAQPRLLDAEARTAIEGQTLALMRQPDGPAAQQLSDLFAGLGAGARELHAVTLWKLAGAFFEAQAHRLLRPDVHTKRIAARLLAQLRLGERDPASLAAGEPTQRLAHDLLFFCAQSLEGVDAVRTPRLVAVRSAWSLPTEPAYDYESSRLGRFDPAWVAQARKRVAAARDAWSAVAGGELLRLPSLTELFSLAGESLRRLYPSGDRLAAALHDAVAQTADSGQAPPAGLAMEVATSVLYLDASLEDADFDRPDEAQRVERLAQRIDAARQGLPAQPLDAWMEELYRRVSDRQTMGSVVQELRASIAESEKQIDQYFRSPAQRDLLVPVPGQLQAMRGVLSVLGLDQASQTVLRMRDDVDALLQADAQALPDTALFDRLAANLGMLGFLIDMLSVQPHVAKSLFAFDADSGLLRSIVGGGAAYRVAAPAAAAAEPVREPFEAGALPDLSLPDVPAIALPEAAPLPDAFAGEDDDLREVFLEEAREVLQGACGALEGLDQQPDDLGRLTVLRRAFHTLKGSGRMVGLTDLGEAAWSAEQLYNARLASDPQADAPLLGATADILSYLSDWVECVAVGRDGGHRASAVQQVADALRLQDRREPLALPSAALPVSQVVPEPTGPVPLIDVGGGSEYGALESVLTEPVDRKPPDVWTPEDTVPAAPSPLLAAVPDLPAAHDLDLDFSFELGGDGPAPAVPSHGEAAALSDPEDGVDLVFEPLMTSPMPLVGVAEEPAPAPAPQDAPLPAPEASVLVDAWPSIAVAEAPADLALPELPAVVPLPESQAFLPEEALRLQPMEDWLTLDLGDAADLAAPAPPTHEPLPEASGPAHARDDVKHIGPLAVPLPLFNIFLSEADEQSRRLGIELAEWALELHRPVGEAAVSLAHSLAGNSATVGFAELSQLARLLEHTLAHAQRVGRGDGATSRLFNEASDEIRGLLHQFAAGFLKGPSPELMARLQACEQRLAEAAAPASAGVDTASGLEGGTGTVPGTLSGLLDETPAQRPPEDAAVPQPPAEPPAPPLAASSVFGELQPEIKPLLPAEEPSMPQAGPQALDAEDGIDAVDAVDGDLFPIFDEEAQELLPQLAARLRDWAQRPDDPAGASACMRTLHTLKGGARLAGAMRLGEMAHRLETAIEHLLARGDASTAEIDMLQGRVDALNAAFEALQRRDRPPAVAAESPLDPMPAPVPEAAAPADAAPPEWPQPLLQAPAEPMAWAPGPAEPPAIDWSRFAAPPAEALVPAVPAQPAASQAPVRVRAPLLDRLVNHAGEVSITRTRMEADLGTMKGSLGDLTDNLERLRRQLRDLELQSETHISSRIEATKAAAEVFDPLELDRFTRFQELTRMIAESVNDVATVQRSLQRALQSAEDELAAQARLTRDLQDDLLRTRMVEFESIADRLYRVVRQASKETGKPVRLDIVGGAIEVDRGVLDRMTGAFEHLLRNCVVHGIEEAGLRAERGKDPAGRITISLTHAGNEVGVEVRDDGGGLDLLGLRQRGVELGLLAEHQQLNDAELAQLVFSPGLTTAREVTELAGRGVGMDVVRSEVLAMGGRIETATAWGQGTSFRLVLPLTTAVTQVVMLRAGRLTVAVPSPLVEAVRRVPAEEVTQGHAEGHHRVGEQSLPFFWLGGLLQDSPRGADAAGTQSVVVIRSAQQRVVVHVDEVLGNHEVVVKNLGPQLSRLPGLVGVTLLATGLPTLIYNPVALAALYGDAAQAEARGAAGRPSAEAAATPRRPQAPLVLVVDDSLTVRRVTQRLLLREGYRVELAKDGVEGLEKLGQERPAVLLTDIEMPRMDGFDLVRQLRGEARLQGLPVIMITSRIAQKHRDVAAELGVDHYLGKPYSEEELLALVARYAGTGATQAA</sequence>
<dbReference type="InterPro" id="IPR058661">
    <property type="entry name" value="FimL_2nd"/>
</dbReference>
<dbReference type="Gene3D" id="3.30.565.10">
    <property type="entry name" value="Histidine kinase-like ATPase, C-terminal domain"/>
    <property type="match status" value="1"/>
</dbReference>
<dbReference type="InterPro" id="IPR036641">
    <property type="entry name" value="HPT_dom_sf"/>
</dbReference>
<evidence type="ECO:0000256" key="12">
    <source>
        <dbReference type="SAM" id="MobiDB-lite"/>
    </source>
</evidence>
<evidence type="ECO:0000313" key="17">
    <source>
        <dbReference type="Proteomes" id="UP001336250"/>
    </source>
</evidence>
<reference evidence="16 17" key="1">
    <citation type="submission" date="2024-02" db="EMBL/GenBank/DDBJ databases">
        <title>Genome sequence of Aquincola sp. MAHUQ-54.</title>
        <authorList>
            <person name="Huq M.A."/>
        </authorList>
    </citation>
    <scope>NUCLEOTIDE SEQUENCE [LARGE SCALE GENOMIC DNA]</scope>
    <source>
        <strain evidence="16 17">MAHUQ-54</strain>
    </source>
</reference>
<dbReference type="InterPro" id="IPR011006">
    <property type="entry name" value="CheY-like_superfamily"/>
</dbReference>
<comment type="caution">
    <text evidence="16">The sequence shown here is derived from an EMBL/GenBank/DDBJ whole genome shotgun (WGS) entry which is preliminary data.</text>
</comment>
<name>A0AAW9QJM0_9BURK</name>
<dbReference type="GO" id="GO:0000155">
    <property type="term" value="F:phosphorelay sensor kinase activity"/>
    <property type="evidence" value="ECO:0007669"/>
    <property type="project" value="InterPro"/>
</dbReference>